<evidence type="ECO:0000313" key="2">
    <source>
        <dbReference type="EMBL" id="TCD26756.1"/>
    </source>
</evidence>
<dbReference type="AlphaFoldDB" id="A0A4R0Q604"/>
<evidence type="ECO:0008006" key="4">
    <source>
        <dbReference type="Google" id="ProtNLM"/>
    </source>
</evidence>
<evidence type="ECO:0000256" key="1">
    <source>
        <dbReference type="SAM" id="SignalP"/>
    </source>
</evidence>
<comment type="caution">
    <text evidence="2">The sequence shown here is derived from an EMBL/GenBank/DDBJ whole genome shotgun (WGS) entry which is preliminary data.</text>
</comment>
<feature type="chain" id="PRO_5020515314" description="Lipoprotein" evidence="1">
    <location>
        <begin position="21"/>
        <end position="172"/>
    </location>
</feature>
<dbReference type="EMBL" id="SJSO01000008">
    <property type="protein sequence ID" value="TCD26756.1"/>
    <property type="molecule type" value="Genomic_DNA"/>
</dbReference>
<name>A0A4R0Q604_9SPHI</name>
<dbReference type="PROSITE" id="PS51257">
    <property type="entry name" value="PROKAR_LIPOPROTEIN"/>
    <property type="match status" value="1"/>
</dbReference>
<keyword evidence="3" id="KW-1185">Reference proteome</keyword>
<accession>A0A4R0Q604</accession>
<reference evidence="2 3" key="1">
    <citation type="submission" date="2019-02" db="EMBL/GenBank/DDBJ databases">
        <title>Pedobacter sp. RP-3-21 sp. nov., isolated from Arctic soil.</title>
        <authorList>
            <person name="Dahal R.H."/>
        </authorList>
    </citation>
    <scope>NUCLEOTIDE SEQUENCE [LARGE SCALE GENOMIC DNA]</scope>
    <source>
        <strain evidence="2 3">RP-3-21</strain>
    </source>
</reference>
<feature type="signal peptide" evidence="1">
    <location>
        <begin position="1"/>
        <end position="20"/>
    </location>
</feature>
<dbReference type="Proteomes" id="UP000293925">
    <property type="component" value="Unassembled WGS sequence"/>
</dbReference>
<dbReference type="RefSeq" id="WP_131530587.1">
    <property type="nucleotide sequence ID" value="NZ_SJSO01000008.1"/>
</dbReference>
<evidence type="ECO:0000313" key="3">
    <source>
        <dbReference type="Proteomes" id="UP000293925"/>
    </source>
</evidence>
<gene>
    <name evidence="2" type="ORF">EZ456_12425</name>
</gene>
<keyword evidence="1" id="KW-0732">Signal</keyword>
<proteinExistence type="predicted"/>
<sequence>MKIKNTIILLIFSCIVVACAGSKTASKKGKQKDRFSLAKVDSVRDYLSAISNKPVKDTVIIKYDFNYESCWNALDEQPDNYIARIIISTNDFISKYKIAHPGTSVYQIKESGKNFNKLVLWNNKILTDGGYLRKNIFTKKTTCGTSLVLYPDGSYKFFYSDPHFMPLQPAKK</sequence>
<dbReference type="OrthoDB" id="756036at2"/>
<protein>
    <recommendedName>
        <fullName evidence="4">Lipoprotein</fullName>
    </recommendedName>
</protein>
<organism evidence="2 3">
    <name type="scientific">Pedobacter psychrodurus</name>
    <dbReference type="NCBI Taxonomy" id="2530456"/>
    <lineage>
        <taxon>Bacteria</taxon>
        <taxon>Pseudomonadati</taxon>
        <taxon>Bacteroidota</taxon>
        <taxon>Sphingobacteriia</taxon>
        <taxon>Sphingobacteriales</taxon>
        <taxon>Sphingobacteriaceae</taxon>
        <taxon>Pedobacter</taxon>
    </lineage>
</organism>